<name>A0AAW1WV78_RUBAR</name>
<keyword evidence="2" id="KW-1185">Reference proteome</keyword>
<evidence type="ECO:0000313" key="2">
    <source>
        <dbReference type="Proteomes" id="UP001457282"/>
    </source>
</evidence>
<gene>
    <name evidence="1" type="ORF">M0R45_024478</name>
</gene>
<dbReference type="EMBL" id="JBEDUW010000005">
    <property type="protein sequence ID" value="KAK9927287.1"/>
    <property type="molecule type" value="Genomic_DNA"/>
</dbReference>
<protein>
    <submittedName>
        <fullName evidence="1">Uncharacterized protein</fullName>
    </submittedName>
</protein>
<evidence type="ECO:0000313" key="1">
    <source>
        <dbReference type="EMBL" id="KAK9927287.1"/>
    </source>
</evidence>
<proteinExistence type="predicted"/>
<sequence>MTFKNTPSIIRKRASRSTDHANFSGASCSIALNIWSLDEAGFNSTDMNSSDYVRGLSCLRHKPETLDAYKSLGRCLEREFDAKNDSGIVNCGKVFSAYVSSDIELVHNLKVSEGGHSQKSHGVLFILFLC</sequence>
<dbReference type="AlphaFoldDB" id="A0AAW1WV78"/>
<reference evidence="1 2" key="1">
    <citation type="journal article" date="2023" name="G3 (Bethesda)">
        <title>A chromosome-length genome assembly and annotation of blackberry (Rubus argutus, cv. 'Hillquist').</title>
        <authorList>
            <person name="Bruna T."/>
            <person name="Aryal R."/>
            <person name="Dudchenko O."/>
            <person name="Sargent D.J."/>
            <person name="Mead D."/>
            <person name="Buti M."/>
            <person name="Cavallini A."/>
            <person name="Hytonen T."/>
            <person name="Andres J."/>
            <person name="Pham M."/>
            <person name="Weisz D."/>
            <person name="Mascagni F."/>
            <person name="Usai G."/>
            <person name="Natali L."/>
            <person name="Bassil N."/>
            <person name="Fernandez G.E."/>
            <person name="Lomsadze A."/>
            <person name="Armour M."/>
            <person name="Olukolu B."/>
            <person name="Poorten T."/>
            <person name="Britton C."/>
            <person name="Davik J."/>
            <person name="Ashrafi H."/>
            <person name="Aiden E.L."/>
            <person name="Borodovsky M."/>
            <person name="Worthington M."/>
        </authorList>
    </citation>
    <scope>NUCLEOTIDE SEQUENCE [LARGE SCALE GENOMIC DNA]</scope>
    <source>
        <strain evidence="1">PI 553951</strain>
    </source>
</reference>
<comment type="caution">
    <text evidence="1">The sequence shown here is derived from an EMBL/GenBank/DDBJ whole genome shotgun (WGS) entry which is preliminary data.</text>
</comment>
<dbReference type="Proteomes" id="UP001457282">
    <property type="component" value="Unassembled WGS sequence"/>
</dbReference>
<organism evidence="1 2">
    <name type="scientific">Rubus argutus</name>
    <name type="common">Southern blackberry</name>
    <dbReference type="NCBI Taxonomy" id="59490"/>
    <lineage>
        <taxon>Eukaryota</taxon>
        <taxon>Viridiplantae</taxon>
        <taxon>Streptophyta</taxon>
        <taxon>Embryophyta</taxon>
        <taxon>Tracheophyta</taxon>
        <taxon>Spermatophyta</taxon>
        <taxon>Magnoliopsida</taxon>
        <taxon>eudicotyledons</taxon>
        <taxon>Gunneridae</taxon>
        <taxon>Pentapetalae</taxon>
        <taxon>rosids</taxon>
        <taxon>fabids</taxon>
        <taxon>Rosales</taxon>
        <taxon>Rosaceae</taxon>
        <taxon>Rosoideae</taxon>
        <taxon>Rosoideae incertae sedis</taxon>
        <taxon>Rubus</taxon>
    </lineage>
</organism>
<accession>A0AAW1WV78</accession>